<feature type="region of interest" description="Disordered" evidence="1">
    <location>
        <begin position="1"/>
        <end position="21"/>
    </location>
</feature>
<reference evidence="2 3" key="1">
    <citation type="journal article" date="2019" name="Nat. Med.">
        <title>A library of human gut bacterial isolates paired with longitudinal multiomics data enables mechanistic microbiome research.</title>
        <authorList>
            <person name="Poyet M."/>
            <person name="Groussin M."/>
            <person name="Gibbons S.M."/>
            <person name="Avila-Pacheco J."/>
            <person name="Jiang X."/>
            <person name="Kearney S.M."/>
            <person name="Perrotta A.R."/>
            <person name="Berdy B."/>
            <person name="Zhao S."/>
            <person name="Lieberman T.D."/>
            <person name="Swanson P.K."/>
            <person name="Smith M."/>
            <person name="Roesemann S."/>
            <person name="Alexander J.E."/>
            <person name="Rich S.A."/>
            <person name="Livny J."/>
            <person name="Vlamakis H."/>
            <person name="Clish C."/>
            <person name="Bullock K."/>
            <person name="Deik A."/>
            <person name="Scott J."/>
            <person name="Pierce K.A."/>
            <person name="Xavier R.J."/>
            <person name="Alm E.J."/>
        </authorList>
    </citation>
    <scope>NUCLEOTIDE SEQUENCE [LARGE SCALE GENOMIC DNA]</scope>
    <source>
        <strain evidence="2 3">BIOML-A5</strain>
    </source>
</reference>
<dbReference type="EMBL" id="WKQV01000003">
    <property type="protein sequence ID" value="MSD26407.1"/>
    <property type="molecule type" value="Genomic_DNA"/>
</dbReference>
<name>A0A7X2M9I0_9FIRM</name>
<evidence type="ECO:0000313" key="2">
    <source>
        <dbReference type="EMBL" id="MSD26407.1"/>
    </source>
</evidence>
<dbReference type="RefSeq" id="WP_154268821.1">
    <property type="nucleotide sequence ID" value="NZ_WKQO01000003.1"/>
</dbReference>
<protein>
    <submittedName>
        <fullName evidence="2">Uncharacterized protein</fullName>
    </submittedName>
</protein>
<dbReference type="AlphaFoldDB" id="A0A7X2M9I0"/>
<evidence type="ECO:0000313" key="3">
    <source>
        <dbReference type="Proteomes" id="UP000465607"/>
    </source>
</evidence>
<accession>A0A7X2M9I0</accession>
<comment type="caution">
    <text evidence="2">The sequence shown here is derived from an EMBL/GenBank/DDBJ whole genome shotgun (WGS) entry which is preliminary data.</text>
</comment>
<sequence length="62" mass="6765">MPRTKGSKNRHKTNTDYASLEAKKAKADAKAAEEAKKTKAEAVLKKLLASGMSAHKILEKLK</sequence>
<feature type="compositionally biased region" description="Basic residues" evidence="1">
    <location>
        <begin position="1"/>
        <end position="12"/>
    </location>
</feature>
<organism evidence="2 3">
    <name type="scientific">Agathobacter rectalis</name>
    <dbReference type="NCBI Taxonomy" id="39491"/>
    <lineage>
        <taxon>Bacteria</taxon>
        <taxon>Bacillati</taxon>
        <taxon>Bacillota</taxon>
        <taxon>Clostridia</taxon>
        <taxon>Lachnospirales</taxon>
        <taxon>Lachnospiraceae</taxon>
        <taxon>Agathobacter</taxon>
    </lineage>
</organism>
<gene>
    <name evidence="2" type="ORF">GKE44_04300</name>
</gene>
<evidence type="ECO:0000256" key="1">
    <source>
        <dbReference type="SAM" id="MobiDB-lite"/>
    </source>
</evidence>
<proteinExistence type="predicted"/>
<dbReference type="Proteomes" id="UP000465607">
    <property type="component" value="Unassembled WGS sequence"/>
</dbReference>